<proteinExistence type="predicted"/>
<name>A0A8J7E142_9CYAN</name>
<sequence>MVMKILIDRHFIAALAESGVTLTYEELVAICWRARELKSIAGEKQHAIAQQKLEDRLSQLQNDPRS</sequence>
<evidence type="ECO:0000313" key="1">
    <source>
        <dbReference type="EMBL" id="MBE9119180.1"/>
    </source>
</evidence>
<organism evidence="1 2">
    <name type="scientific">Lusitaniella coriacea LEGE 07157</name>
    <dbReference type="NCBI Taxonomy" id="945747"/>
    <lineage>
        <taxon>Bacteria</taxon>
        <taxon>Bacillati</taxon>
        <taxon>Cyanobacteriota</taxon>
        <taxon>Cyanophyceae</taxon>
        <taxon>Spirulinales</taxon>
        <taxon>Lusitaniellaceae</taxon>
        <taxon>Lusitaniella</taxon>
    </lineage>
</organism>
<dbReference type="RefSeq" id="WP_194032271.1">
    <property type="nucleotide sequence ID" value="NZ_JADEWZ010000094.1"/>
</dbReference>
<dbReference type="EMBL" id="JADEWZ010000094">
    <property type="protein sequence ID" value="MBE9119180.1"/>
    <property type="molecule type" value="Genomic_DNA"/>
</dbReference>
<evidence type="ECO:0000313" key="2">
    <source>
        <dbReference type="Proteomes" id="UP000654482"/>
    </source>
</evidence>
<comment type="caution">
    <text evidence="1">The sequence shown here is derived from an EMBL/GenBank/DDBJ whole genome shotgun (WGS) entry which is preliminary data.</text>
</comment>
<reference evidence="1" key="1">
    <citation type="submission" date="2020-10" db="EMBL/GenBank/DDBJ databases">
        <authorList>
            <person name="Castelo-Branco R."/>
            <person name="Eusebio N."/>
            <person name="Adriana R."/>
            <person name="Vieira A."/>
            <person name="Brugerolle De Fraissinette N."/>
            <person name="Rezende De Castro R."/>
            <person name="Schneider M.P."/>
            <person name="Vasconcelos V."/>
            <person name="Leao P.N."/>
        </authorList>
    </citation>
    <scope>NUCLEOTIDE SEQUENCE</scope>
    <source>
        <strain evidence="1">LEGE 07157</strain>
    </source>
</reference>
<protein>
    <submittedName>
        <fullName evidence="1">Uncharacterized protein</fullName>
    </submittedName>
</protein>
<gene>
    <name evidence="1" type="ORF">IQ249_25350</name>
</gene>
<accession>A0A8J7E142</accession>
<dbReference type="AlphaFoldDB" id="A0A8J7E142"/>
<dbReference type="Proteomes" id="UP000654482">
    <property type="component" value="Unassembled WGS sequence"/>
</dbReference>
<keyword evidence="2" id="KW-1185">Reference proteome</keyword>